<evidence type="ECO:0000259" key="3">
    <source>
        <dbReference type="Pfam" id="PF14016"/>
    </source>
</evidence>
<dbReference type="RefSeq" id="WP_194293298.1">
    <property type="nucleotide sequence ID" value="NZ_WEGH01000002.1"/>
</dbReference>
<feature type="region of interest" description="Disordered" evidence="1">
    <location>
        <begin position="28"/>
        <end position="52"/>
    </location>
</feature>
<feature type="signal peptide" evidence="2">
    <location>
        <begin position="1"/>
        <end position="24"/>
    </location>
</feature>
<evidence type="ECO:0000313" key="4">
    <source>
        <dbReference type="EMBL" id="MQY04589.1"/>
    </source>
</evidence>
<proteinExistence type="predicted"/>
<sequence length="193" mass="19920">MNRRVILCVAAGAALGSLITGCRAGDSGPLAGPTTEPDRTTTGSGQRATSGHRPVAGLVTRCHTSGLRGRFGTYNSAAGLADTDLIITNVSGASCRVQGWPGLGSYNASGDRLLGTVKRIEGPGAGFTLRPGASASAQIRWSLPPRVDGAAEAIAPYWLNVIPPDETTSLRLRWSFGTVGMNGAMEITPFRPA</sequence>
<evidence type="ECO:0000313" key="5">
    <source>
        <dbReference type="Proteomes" id="UP000487268"/>
    </source>
</evidence>
<name>A0A7K0BTU5_9ACTN</name>
<feature type="compositionally biased region" description="Polar residues" evidence="1">
    <location>
        <begin position="40"/>
        <end position="49"/>
    </location>
</feature>
<evidence type="ECO:0000256" key="2">
    <source>
        <dbReference type="SAM" id="SignalP"/>
    </source>
</evidence>
<dbReference type="AlphaFoldDB" id="A0A7K0BTU5"/>
<dbReference type="EMBL" id="WEGH01000002">
    <property type="protein sequence ID" value="MQY04589.1"/>
    <property type="molecule type" value="Genomic_DNA"/>
</dbReference>
<keyword evidence="2" id="KW-0732">Signal</keyword>
<reference evidence="4 5" key="1">
    <citation type="submission" date="2019-10" db="EMBL/GenBank/DDBJ databases">
        <title>Actinomadura rubteroloni sp. nov. and Actinomadura macrotermitis sp. nov., isolated from the gut of fungus growing-termite Macrotermes natalensis.</title>
        <authorList>
            <person name="Benndorf R."/>
            <person name="Martin K."/>
            <person name="Kuefner M."/>
            <person name="De Beer W."/>
            <person name="Kaster A.-K."/>
            <person name="Vollmers J."/>
            <person name="Poulsen M."/>
            <person name="Beemelmanns C."/>
        </authorList>
    </citation>
    <scope>NUCLEOTIDE SEQUENCE [LARGE SCALE GENOMIC DNA]</scope>
    <source>
        <strain evidence="4 5">RB68</strain>
    </source>
</reference>
<keyword evidence="5" id="KW-1185">Reference proteome</keyword>
<protein>
    <recommendedName>
        <fullName evidence="3">DUF4232 domain-containing protein</fullName>
    </recommendedName>
</protein>
<feature type="domain" description="DUF4232" evidence="3">
    <location>
        <begin position="62"/>
        <end position="190"/>
    </location>
</feature>
<dbReference type="Pfam" id="PF14016">
    <property type="entry name" value="DUF4232"/>
    <property type="match status" value="1"/>
</dbReference>
<dbReference type="InterPro" id="IPR025326">
    <property type="entry name" value="DUF4232"/>
</dbReference>
<feature type="chain" id="PRO_5038799284" description="DUF4232 domain-containing protein" evidence="2">
    <location>
        <begin position="25"/>
        <end position="193"/>
    </location>
</feature>
<dbReference type="PROSITE" id="PS51257">
    <property type="entry name" value="PROKAR_LIPOPROTEIN"/>
    <property type="match status" value="1"/>
</dbReference>
<accession>A0A7K0BTU5</accession>
<comment type="caution">
    <text evidence="4">The sequence shown here is derived from an EMBL/GenBank/DDBJ whole genome shotgun (WGS) entry which is preliminary data.</text>
</comment>
<dbReference type="Proteomes" id="UP000487268">
    <property type="component" value="Unassembled WGS sequence"/>
</dbReference>
<evidence type="ECO:0000256" key="1">
    <source>
        <dbReference type="SAM" id="MobiDB-lite"/>
    </source>
</evidence>
<gene>
    <name evidence="4" type="ORF">ACRB68_26450</name>
</gene>
<organism evidence="4 5">
    <name type="scientific">Actinomadura macrotermitis</name>
    <dbReference type="NCBI Taxonomy" id="2585200"/>
    <lineage>
        <taxon>Bacteria</taxon>
        <taxon>Bacillati</taxon>
        <taxon>Actinomycetota</taxon>
        <taxon>Actinomycetes</taxon>
        <taxon>Streptosporangiales</taxon>
        <taxon>Thermomonosporaceae</taxon>
        <taxon>Actinomadura</taxon>
    </lineage>
</organism>